<evidence type="ECO:0000313" key="2">
    <source>
        <dbReference type="EMBL" id="GAA3397061.1"/>
    </source>
</evidence>
<comment type="caution">
    <text evidence="2">The sequence shown here is derived from an EMBL/GenBank/DDBJ whole genome shotgun (WGS) entry which is preliminary data.</text>
</comment>
<proteinExistence type="predicted"/>
<organism evidence="2 3">
    <name type="scientific">Cryptosporangium minutisporangium</name>
    <dbReference type="NCBI Taxonomy" id="113569"/>
    <lineage>
        <taxon>Bacteria</taxon>
        <taxon>Bacillati</taxon>
        <taxon>Actinomycetota</taxon>
        <taxon>Actinomycetes</taxon>
        <taxon>Cryptosporangiales</taxon>
        <taxon>Cryptosporangiaceae</taxon>
        <taxon>Cryptosporangium</taxon>
    </lineage>
</organism>
<feature type="region of interest" description="Disordered" evidence="1">
    <location>
        <begin position="100"/>
        <end position="143"/>
    </location>
</feature>
<protein>
    <submittedName>
        <fullName evidence="2">Uncharacterized protein</fullName>
    </submittedName>
</protein>
<keyword evidence="3" id="KW-1185">Reference proteome</keyword>
<evidence type="ECO:0000256" key="1">
    <source>
        <dbReference type="SAM" id="MobiDB-lite"/>
    </source>
</evidence>
<dbReference type="Proteomes" id="UP001501676">
    <property type="component" value="Unassembled WGS sequence"/>
</dbReference>
<reference evidence="3" key="1">
    <citation type="journal article" date="2019" name="Int. J. Syst. Evol. Microbiol.">
        <title>The Global Catalogue of Microorganisms (GCM) 10K type strain sequencing project: providing services to taxonomists for standard genome sequencing and annotation.</title>
        <authorList>
            <consortium name="The Broad Institute Genomics Platform"/>
            <consortium name="The Broad Institute Genome Sequencing Center for Infectious Disease"/>
            <person name="Wu L."/>
            <person name="Ma J."/>
        </authorList>
    </citation>
    <scope>NUCLEOTIDE SEQUENCE [LARGE SCALE GENOMIC DNA]</scope>
    <source>
        <strain evidence="3">JCM 9458</strain>
    </source>
</reference>
<name>A0ABP6T9V7_9ACTN</name>
<evidence type="ECO:0000313" key="3">
    <source>
        <dbReference type="Proteomes" id="UP001501676"/>
    </source>
</evidence>
<sequence>MPDQRSQPVGGDPDVEVEQVLADRLFRSQAPEILGLPVPNLDDQFGVDDDDSAAQAPEDRLQERVGVAELVGALAEFLVDRLELFVRGLQFLVGGLDLPVRVGDRAAPPPGTSAARPVGTRPPGRGTGRPRSRDETPSSVSAR</sequence>
<feature type="region of interest" description="Disordered" evidence="1">
    <location>
        <begin position="37"/>
        <end position="60"/>
    </location>
</feature>
<gene>
    <name evidence="2" type="ORF">GCM10020369_75920</name>
</gene>
<dbReference type="EMBL" id="BAAAYN010000063">
    <property type="protein sequence ID" value="GAA3397061.1"/>
    <property type="molecule type" value="Genomic_DNA"/>
</dbReference>
<accession>A0ABP6T9V7</accession>